<protein>
    <recommendedName>
        <fullName evidence="2">RelA/SpoT domain-containing protein</fullName>
    </recommendedName>
</protein>
<dbReference type="Gene3D" id="3.30.460.10">
    <property type="entry name" value="Beta Polymerase, domain 2"/>
    <property type="match status" value="1"/>
</dbReference>
<reference evidence="3 4" key="1">
    <citation type="submission" date="2007-10" db="EMBL/GenBank/DDBJ databases">
        <title>Draft genome sequence of Dorea formicigenerans(ATCC 27755).</title>
        <authorList>
            <person name="Sudarsanam P."/>
            <person name="Ley R."/>
            <person name="Guruge J."/>
            <person name="Turnbaugh P.J."/>
            <person name="Mahowald M."/>
            <person name="Liep D."/>
            <person name="Gordon J."/>
        </authorList>
    </citation>
    <scope>NUCLEOTIDE SEQUENCE [LARGE SCALE GENOMIC DNA]</scope>
    <source>
        <strain evidence="3 4">ATCC 27755</strain>
    </source>
</reference>
<dbReference type="InterPro" id="IPR052366">
    <property type="entry name" value="GTP_Pyrophosphokinase"/>
</dbReference>
<evidence type="ECO:0000313" key="3">
    <source>
        <dbReference type="EMBL" id="EDR46386.1"/>
    </source>
</evidence>
<dbReference type="STRING" id="411461.DORFOR_02998"/>
<dbReference type="UniPathway" id="UPA00908">
    <property type="reaction ID" value="UER00884"/>
</dbReference>
<proteinExistence type="predicted"/>
<dbReference type="PaxDb" id="411461-DORFOR_02998"/>
<sequence>MREGVLMNEQLLKMNGLSVKILDMLSFESHLGMGYEFTTENIQTYLNDVAGVRIVCAFIDDIYMISDLITQQDDIKVIEIKDYIKIQNRMVIEAII</sequence>
<evidence type="ECO:0000313" key="4">
    <source>
        <dbReference type="Proteomes" id="UP000005359"/>
    </source>
</evidence>
<dbReference type="Proteomes" id="UP000005359">
    <property type="component" value="Unassembled WGS sequence"/>
</dbReference>
<reference evidence="3 4" key="2">
    <citation type="submission" date="2007-10" db="EMBL/GenBank/DDBJ databases">
        <authorList>
            <person name="Fulton L."/>
            <person name="Clifton S."/>
            <person name="Fulton B."/>
            <person name="Xu J."/>
            <person name="Minx P."/>
            <person name="Pepin K.H."/>
            <person name="Johnson M."/>
            <person name="Thiruvilangam P."/>
            <person name="Bhonagiri V."/>
            <person name="Nash W.E."/>
            <person name="Wang C."/>
            <person name="Mardis E.R."/>
            <person name="Wilson R.K."/>
        </authorList>
    </citation>
    <scope>NUCLEOTIDE SEQUENCE [LARGE SCALE GENOMIC DNA]</scope>
    <source>
        <strain evidence="3 4">ATCC 27755</strain>
    </source>
</reference>
<accession>B0G9N2</accession>
<dbReference type="InterPro" id="IPR043519">
    <property type="entry name" value="NT_sf"/>
</dbReference>
<evidence type="ECO:0000256" key="1">
    <source>
        <dbReference type="ARBA" id="ARBA00004976"/>
    </source>
</evidence>
<dbReference type="InterPro" id="IPR007685">
    <property type="entry name" value="RelA_SpoT"/>
</dbReference>
<dbReference type="SUPFAM" id="SSF81301">
    <property type="entry name" value="Nucleotidyltransferase"/>
    <property type="match status" value="1"/>
</dbReference>
<comment type="caution">
    <text evidence="3">The sequence shown here is derived from an EMBL/GenBank/DDBJ whole genome shotgun (WGS) entry which is preliminary data.</text>
</comment>
<name>B0G9N2_9FIRM</name>
<comment type="pathway">
    <text evidence="1">Purine metabolism; ppGpp biosynthesis; ppGpp from GTP: step 1/2.</text>
</comment>
<dbReference type="AlphaFoldDB" id="B0G9N2"/>
<dbReference type="Pfam" id="PF04607">
    <property type="entry name" value="RelA_SpoT"/>
    <property type="match status" value="1"/>
</dbReference>
<dbReference type="PANTHER" id="PTHR47837">
    <property type="entry name" value="GTP PYROPHOSPHOKINASE YJBM"/>
    <property type="match status" value="1"/>
</dbReference>
<dbReference type="PANTHER" id="PTHR47837:SF2">
    <property type="entry name" value="GTP PYROPHOSPHOKINASE YWAC"/>
    <property type="match status" value="1"/>
</dbReference>
<dbReference type="EMBL" id="AAXA02000015">
    <property type="protein sequence ID" value="EDR46386.1"/>
    <property type="molecule type" value="Genomic_DNA"/>
</dbReference>
<evidence type="ECO:0000259" key="2">
    <source>
        <dbReference type="Pfam" id="PF04607"/>
    </source>
</evidence>
<organism evidence="3 4">
    <name type="scientific">Dorea formicigenerans ATCC 27755</name>
    <dbReference type="NCBI Taxonomy" id="411461"/>
    <lineage>
        <taxon>Bacteria</taxon>
        <taxon>Bacillati</taxon>
        <taxon>Bacillota</taxon>
        <taxon>Clostridia</taxon>
        <taxon>Lachnospirales</taxon>
        <taxon>Lachnospiraceae</taxon>
        <taxon>Dorea</taxon>
    </lineage>
</organism>
<feature type="domain" description="RelA/SpoT" evidence="2">
    <location>
        <begin position="43"/>
        <end position="89"/>
    </location>
</feature>
<dbReference type="GO" id="GO:0015970">
    <property type="term" value="P:guanosine tetraphosphate biosynthetic process"/>
    <property type="evidence" value="ECO:0007669"/>
    <property type="project" value="UniProtKB-UniPathway"/>
</dbReference>
<gene>
    <name evidence="3" type="ORF">DORFOR_02998</name>
</gene>
<dbReference type="eggNOG" id="COG2357">
    <property type="taxonomic scope" value="Bacteria"/>
</dbReference>